<protein>
    <submittedName>
        <fullName evidence="1">Uncharacterized protein</fullName>
    </submittedName>
</protein>
<reference evidence="1 2" key="1">
    <citation type="submission" date="2012-11" db="EMBL/GenBank/DDBJ databases">
        <title>Whole genome sequence of Acidocella aminolytica 101 = DSM 11237.</title>
        <authorList>
            <person name="Azuma Y."/>
            <person name="Higashiura N."/>
            <person name="Hirakawa H."/>
            <person name="Matsushita K."/>
        </authorList>
    </citation>
    <scope>NUCLEOTIDE SEQUENCE [LARGE SCALE GENOMIC DNA]</scope>
    <source>
        <strain evidence="2">101 / DSM 11237</strain>
    </source>
</reference>
<evidence type="ECO:0000313" key="2">
    <source>
        <dbReference type="Proteomes" id="UP000032668"/>
    </source>
</evidence>
<dbReference type="EMBL" id="BANC01000005">
    <property type="protein sequence ID" value="GAN78632.1"/>
    <property type="molecule type" value="Genomic_DNA"/>
</dbReference>
<dbReference type="Proteomes" id="UP000032668">
    <property type="component" value="Unassembled WGS sequence"/>
</dbReference>
<evidence type="ECO:0000313" key="1">
    <source>
        <dbReference type="EMBL" id="GAN78632.1"/>
    </source>
</evidence>
<organism evidence="1 2">
    <name type="scientific">Acidocella aminolytica 101 = DSM 11237</name>
    <dbReference type="NCBI Taxonomy" id="1120923"/>
    <lineage>
        <taxon>Bacteria</taxon>
        <taxon>Pseudomonadati</taxon>
        <taxon>Pseudomonadota</taxon>
        <taxon>Alphaproteobacteria</taxon>
        <taxon>Acetobacterales</taxon>
        <taxon>Acidocellaceae</taxon>
        <taxon>Acidocella</taxon>
    </lineage>
</organism>
<comment type="caution">
    <text evidence="1">The sequence shown here is derived from an EMBL/GenBank/DDBJ whole genome shotgun (WGS) entry which is preliminary data.</text>
</comment>
<dbReference type="AlphaFoldDB" id="A0A0D6PAF4"/>
<dbReference type="STRING" id="1120923.SAMN02746095_00441"/>
<proteinExistence type="predicted"/>
<sequence length="94" mass="10928">MDFVAPERRRGSDDSLWAVVAVIGRVIRIAEVFPSRALALKDQAWREAQVNAYATFLERTDQPAPRYMIRPIRRTDLPRRWKPLPALGFLHGNW</sequence>
<name>A0A0D6PAF4_9PROT</name>
<accession>A0A0D6PAF4</accession>
<keyword evidence="2" id="KW-1185">Reference proteome</keyword>
<gene>
    <name evidence="1" type="ORF">Aam_005_031</name>
</gene>